<reference evidence="2 3" key="1">
    <citation type="submission" date="2015-06" db="EMBL/GenBank/DDBJ databases">
        <title>Draft genome of the ant-associated black yeast Phialophora attae CBS 131958.</title>
        <authorList>
            <person name="Moreno L.F."/>
            <person name="Stielow B.J."/>
            <person name="de Hoog S."/>
            <person name="Vicente V.A."/>
            <person name="Weiss V.A."/>
            <person name="de Vries M."/>
            <person name="Cruz L.M."/>
            <person name="Souza E.M."/>
        </authorList>
    </citation>
    <scope>NUCLEOTIDE SEQUENCE [LARGE SCALE GENOMIC DNA]</scope>
    <source>
        <strain evidence="2 3">CBS 131958</strain>
    </source>
</reference>
<dbReference type="Proteomes" id="UP000038010">
    <property type="component" value="Unassembled WGS sequence"/>
</dbReference>
<evidence type="ECO:0000313" key="3">
    <source>
        <dbReference type="Proteomes" id="UP000038010"/>
    </source>
</evidence>
<evidence type="ECO:0000313" key="2">
    <source>
        <dbReference type="EMBL" id="KPI44865.1"/>
    </source>
</evidence>
<protein>
    <recommendedName>
        <fullName evidence="4">Transcription factor domain-containing protein</fullName>
    </recommendedName>
</protein>
<gene>
    <name evidence="2" type="ORF">AB675_2719</name>
</gene>
<feature type="compositionally biased region" description="Basic residues" evidence="1">
    <location>
        <begin position="39"/>
        <end position="55"/>
    </location>
</feature>
<name>A0A0N1P1R4_9EURO</name>
<dbReference type="AlphaFoldDB" id="A0A0N1P1R4"/>
<dbReference type="InterPro" id="IPR021858">
    <property type="entry name" value="Fun_TF"/>
</dbReference>
<dbReference type="OrthoDB" id="4158087at2759"/>
<dbReference type="VEuPathDB" id="FungiDB:AB675_2719"/>
<feature type="region of interest" description="Disordered" evidence="1">
    <location>
        <begin position="35"/>
        <end position="55"/>
    </location>
</feature>
<evidence type="ECO:0008006" key="4">
    <source>
        <dbReference type="Google" id="ProtNLM"/>
    </source>
</evidence>
<comment type="caution">
    <text evidence="2">The sequence shown here is derived from an EMBL/GenBank/DDBJ whole genome shotgun (WGS) entry which is preliminary data.</text>
</comment>
<dbReference type="EMBL" id="LFJN01000002">
    <property type="protein sequence ID" value="KPI44865.1"/>
    <property type="molecule type" value="Genomic_DNA"/>
</dbReference>
<dbReference type="PANTHER" id="PTHR37540">
    <property type="entry name" value="TRANSCRIPTION FACTOR (ACR-2), PUTATIVE-RELATED-RELATED"/>
    <property type="match status" value="1"/>
</dbReference>
<proteinExistence type="predicted"/>
<accession>A0A0N1P1R4</accession>
<organism evidence="2 3">
    <name type="scientific">Cyphellophora attinorum</name>
    <dbReference type="NCBI Taxonomy" id="1664694"/>
    <lineage>
        <taxon>Eukaryota</taxon>
        <taxon>Fungi</taxon>
        <taxon>Dikarya</taxon>
        <taxon>Ascomycota</taxon>
        <taxon>Pezizomycotina</taxon>
        <taxon>Eurotiomycetes</taxon>
        <taxon>Chaetothyriomycetidae</taxon>
        <taxon>Chaetothyriales</taxon>
        <taxon>Cyphellophoraceae</taxon>
        <taxon>Cyphellophora</taxon>
    </lineage>
</organism>
<dbReference type="RefSeq" id="XP_018004828.1">
    <property type="nucleotide sequence ID" value="XM_018142712.1"/>
</dbReference>
<evidence type="ECO:0000256" key="1">
    <source>
        <dbReference type="SAM" id="MobiDB-lite"/>
    </source>
</evidence>
<dbReference type="PANTHER" id="PTHR37540:SF10">
    <property type="entry name" value="SIGMA-70 REGION 2 FAMILY PROTEIN"/>
    <property type="match status" value="1"/>
</dbReference>
<sequence length="452" mass="51430">MLVLERKLERYCCPSCHGDHSFPELCPGAMFPGKERKVPSHTRAPRKSRLLQRRKPVVSPRESLMGCPSVDIIALSQNTPDVNIFPVERDSEIASALQYYFEVFKYQIHPYNTDAPKQWQHTAFSNDLIQTAMSDPMWFCANVAFSEGMKDRMMHDTCEKSEVVAKYQSKAFMDMRKRLMTDQDNDILLLTITVLMSIDILFGSTDSMKMHAEGLDRIIQLRGGLESINHLPYLKQKVIGFQQFWHSKQIAYATAETGTAKYPKHPFPPDLCIATSKLPKELAELALSGTLSIALIRLVADVAALQSKFDRDGEKRPEDLHYATWLDKDRAAHWLLGCVIRVRISPIYRNGVKWEKKHSKVLVEAGALSWRVGNTLLEKASEHVTLDRDFTIRTCKQFIWDDVLTEKLEAKFDFETTPSTRRASSEKSPSPLCLALSEQRKEISPPADALAL</sequence>
<keyword evidence="3" id="KW-1185">Reference proteome</keyword>
<dbReference type="GeneID" id="28734592"/>
<dbReference type="Pfam" id="PF11951">
    <property type="entry name" value="Fungal_trans_2"/>
    <property type="match status" value="1"/>
</dbReference>